<sequence length="774" mass="91370">MKKHYLPLESKRIKNENKKNCKFEKNIYVDWKNNNKEIFRDLIENFLKYHSNEVTIVLSHSKVAQKSYGSEKRFFCPPPSCRLFGSFWNFNGIINSGISKTNQDNILLKDKNIYHHQTSDMLSPFTLPKLYLSLMSEKEFYQQNNSNNRNINQQNFSICGDLIIEPTRISLKRIIHQKELNEIEQNYNKLIIGSKLKESSNSLINNLKNMELSKTSRYSLNSSLLKKSTDLNIETIGKCLFKQLFISDSDKRKFFSIFVKIMSSDGTHFGTFESKPVKIISKPSKKKQSVKNIDLCITSGSTVALFNRVRSQTISTRYWCLNNDNNFIITSTSDWEEFIIIAANDIDRVIYRQMKKELDYFLYSSISNNNSHSTNYKNNRELLNYILENYEEYYNRYTNYFTKNHLYKTNLEFFPYNFYLIKQRLKSLPLNYLNSQDYIPIRYNQEIVLQHSSTKLISSVFIIRKIEGKTRVVLEEEKKKHLFKKKKFSFQKYLNKENLENLDTVDRKNQDNEVYIQLQRKNYDQNYNPDTYIGDPLSQLHKVALQVKEDPSLYLCAVNEKIGWIRGFGVNKVSAKKKKIDDIIVYEDIPESAVWTIVGTEQMKYSFILPLNNINNNDNEKSESDSKAFDYLTNNNNSIYVSKKNFKKRKLNKPYSSFSFLNSQLQKFKFHISYPLNCIPKIFKVTLHENKKIITVKGKNFLYGNLNASSKILLQNSLKGFLGPFMVLNTEIKSDEIIIIHIPHYLYEWIEFKNKEKNNVKNYRNSLMMTDYQT</sequence>
<dbReference type="GO" id="GO:0000978">
    <property type="term" value="F:RNA polymerase II cis-regulatory region sequence-specific DNA binding"/>
    <property type="evidence" value="ECO:0007669"/>
    <property type="project" value="InterPro"/>
</dbReference>
<dbReference type="InterPro" id="IPR008967">
    <property type="entry name" value="p53-like_TF_DNA-bd_sf"/>
</dbReference>
<comment type="caution">
    <text evidence="9">The sequence shown here is derived from an EMBL/GenBank/DDBJ whole genome shotgun (WGS) entry which is preliminary data.</text>
</comment>
<evidence type="ECO:0000313" key="10">
    <source>
        <dbReference type="Proteomes" id="UP000193719"/>
    </source>
</evidence>
<dbReference type="GO" id="GO:0001228">
    <property type="term" value="F:DNA-binding transcription activator activity, RNA polymerase II-specific"/>
    <property type="evidence" value="ECO:0007669"/>
    <property type="project" value="InterPro"/>
</dbReference>
<evidence type="ECO:0000256" key="3">
    <source>
        <dbReference type="ARBA" id="ARBA00023015"/>
    </source>
</evidence>
<dbReference type="Gene3D" id="2.60.40.1450">
    <property type="entry name" value="LAG1, DNA binding domain"/>
    <property type="match status" value="2"/>
</dbReference>
<dbReference type="SUPFAM" id="SSF110217">
    <property type="entry name" value="DNA-binding protein LAG-1 (CSL)"/>
    <property type="match status" value="2"/>
</dbReference>
<dbReference type="AlphaFoldDB" id="A0A1Y1VDP4"/>
<keyword evidence="10" id="KW-1185">Reference proteome</keyword>
<dbReference type="InterPro" id="IPR015350">
    <property type="entry name" value="Beta-trefoil_DNA-bd_dom"/>
</dbReference>
<dbReference type="EMBL" id="MCFH01000013">
    <property type="protein sequence ID" value="ORX53452.1"/>
    <property type="molecule type" value="Genomic_DNA"/>
</dbReference>
<dbReference type="Gene3D" id="2.80.10.50">
    <property type="match status" value="2"/>
</dbReference>
<feature type="domain" description="Beta-trefoil DNA-binding" evidence="8">
    <location>
        <begin position="295"/>
        <end position="595"/>
    </location>
</feature>
<dbReference type="OrthoDB" id="5600360at2759"/>
<reference evidence="9 10" key="2">
    <citation type="submission" date="2016-08" db="EMBL/GenBank/DDBJ databases">
        <title>Pervasive Adenine N6-methylation of Active Genes in Fungi.</title>
        <authorList>
            <consortium name="DOE Joint Genome Institute"/>
            <person name="Mondo S.J."/>
            <person name="Dannebaum R.O."/>
            <person name="Kuo R.C."/>
            <person name="Labutti K."/>
            <person name="Haridas S."/>
            <person name="Kuo A."/>
            <person name="Salamov A."/>
            <person name="Ahrendt S.R."/>
            <person name="Lipzen A."/>
            <person name="Sullivan W."/>
            <person name="Andreopoulos W.B."/>
            <person name="Clum A."/>
            <person name="Lindquist E."/>
            <person name="Daum C."/>
            <person name="Ramamoorthy G.K."/>
            <person name="Gryganskyi A."/>
            <person name="Culley D."/>
            <person name="Magnuson J.K."/>
            <person name="James T.Y."/>
            <person name="O'Malley M.A."/>
            <person name="Stajich J.E."/>
            <person name="Spatafora J.W."/>
            <person name="Visel A."/>
            <person name="Grigoriev I.V."/>
        </authorList>
    </citation>
    <scope>NUCLEOTIDE SEQUENCE [LARGE SCALE GENOMIC DNA]</scope>
    <source>
        <strain evidence="10">finn</strain>
    </source>
</reference>
<name>A0A1Y1VDP4_9FUNG</name>
<evidence type="ECO:0000256" key="4">
    <source>
        <dbReference type="ARBA" id="ARBA00023125"/>
    </source>
</evidence>
<evidence type="ECO:0000256" key="5">
    <source>
        <dbReference type="ARBA" id="ARBA00023163"/>
    </source>
</evidence>
<keyword evidence="3" id="KW-0805">Transcription regulation</keyword>
<gene>
    <name evidence="9" type="ORF">BCR36DRAFT_349438</name>
</gene>
<proteinExistence type="inferred from homology"/>
<dbReference type="InterPro" id="IPR036358">
    <property type="entry name" value="BTD_sf"/>
</dbReference>
<evidence type="ECO:0000256" key="6">
    <source>
        <dbReference type="ARBA" id="ARBA00023242"/>
    </source>
</evidence>
<dbReference type="SUPFAM" id="SSF49417">
    <property type="entry name" value="p53-like transcription factors"/>
    <property type="match status" value="2"/>
</dbReference>
<dbReference type="InterPro" id="IPR015351">
    <property type="entry name" value="RBP-J/Cbf11/Cbf12_DNA-bd"/>
</dbReference>
<dbReference type="SMART" id="SM01268">
    <property type="entry name" value="BTD"/>
    <property type="match status" value="1"/>
</dbReference>
<keyword evidence="6" id="KW-0539">Nucleus</keyword>
<evidence type="ECO:0000313" key="9">
    <source>
        <dbReference type="EMBL" id="ORX53452.1"/>
    </source>
</evidence>
<dbReference type="STRING" id="1754191.A0A1Y1VDP4"/>
<evidence type="ECO:0000259" key="8">
    <source>
        <dbReference type="SMART" id="SM01268"/>
    </source>
</evidence>
<comment type="subcellular location">
    <subcellularLocation>
        <location evidence="1">Nucleus</location>
    </subcellularLocation>
</comment>
<protein>
    <submittedName>
        <fullName evidence="9">LAG1-DNAbind-domain-containing protein</fullName>
    </submittedName>
</protein>
<keyword evidence="4" id="KW-0238">DNA-binding</keyword>
<evidence type="ECO:0000256" key="1">
    <source>
        <dbReference type="ARBA" id="ARBA00004123"/>
    </source>
</evidence>
<comment type="similarity">
    <text evidence="2">Belongs to the Su(H) family.</text>
</comment>
<dbReference type="InterPro" id="IPR037095">
    <property type="entry name" value="RBP-J/Cbf11_DNA-bd_sf"/>
</dbReference>
<keyword evidence="5" id="KW-0804">Transcription</keyword>
<dbReference type="Pfam" id="PF09271">
    <property type="entry name" value="LAG1-DNAbind"/>
    <property type="match status" value="1"/>
</dbReference>
<dbReference type="GO" id="GO:0005634">
    <property type="term" value="C:nucleus"/>
    <property type="evidence" value="ECO:0007669"/>
    <property type="project" value="UniProtKB-SubCell"/>
</dbReference>
<feature type="non-terminal residue" evidence="9">
    <location>
        <position position="774"/>
    </location>
</feature>
<accession>A0A1Y1VDP4</accession>
<evidence type="ECO:0000259" key="7">
    <source>
        <dbReference type="SMART" id="SM01267"/>
    </source>
</evidence>
<feature type="domain" description="RBP-J/Cbf11/Cbf12 DNA binding" evidence="7">
    <location>
        <begin position="55"/>
        <end position="294"/>
    </location>
</feature>
<evidence type="ECO:0000256" key="2">
    <source>
        <dbReference type="ARBA" id="ARBA00009704"/>
    </source>
</evidence>
<organism evidence="9 10">
    <name type="scientific">Piromyces finnis</name>
    <dbReference type="NCBI Taxonomy" id="1754191"/>
    <lineage>
        <taxon>Eukaryota</taxon>
        <taxon>Fungi</taxon>
        <taxon>Fungi incertae sedis</taxon>
        <taxon>Chytridiomycota</taxon>
        <taxon>Chytridiomycota incertae sedis</taxon>
        <taxon>Neocallimastigomycetes</taxon>
        <taxon>Neocallimastigales</taxon>
        <taxon>Neocallimastigaceae</taxon>
        <taxon>Piromyces</taxon>
    </lineage>
</organism>
<dbReference type="SMART" id="SM01267">
    <property type="entry name" value="LAG1_DNAbind"/>
    <property type="match status" value="1"/>
</dbReference>
<dbReference type="Proteomes" id="UP000193719">
    <property type="component" value="Unassembled WGS sequence"/>
</dbReference>
<reference evidence="9 10" key="1">
    <citation type="submission" date="2016-08" db="EMBL/GenBank/DDBJ databases">
        <title>Genomes of anaerobic fungi encode conserved fungal cellulosomes for biomass hydrolysis.</title>
        <authorList>
            <consortium name="DOE Joint Genome Institute"/>
            <person name="Haitjema C.H."/>
            <person name="Gilmore S.P."/>
            <person name="Henske J.K."/>
            <person name="Solomon K.V."/>
            <person name="De Groot R."/>
            <person name="Kuo A."/>
            <person name="Mondo S.J."/>
            <person name="Salamov A.A."/>
            <person name="Labutti K."/>
            <person name="Zhao Z."/>
            <person name="Chiniquy J."/>
            <person name="Barry K."/>
            <person name="Brewer H.M."/>
            <person name="Purvine S.O."/>
            <person name="Wright A.T."/>
            <person name="Boxma B."/>
            <person name="Van Alen T."/>
            <person name="Hackstein J.H."/>
            <person name="Baker S.E."/>
            <person name="Grigoriev I.V."/>
            <person name="O'Malley M.A."/>
        </authorList>
    </citation>
    <scope>NUCLEOTIDE SEQUENCE [LARGE SCALE GENOMIC DNA]</scope>
    <source>
        <strain evidence="10">finn</strain>
    </source>
</reference>
<dbReference type="InterPro" id="IPR040159">
    <property type="entry name" value="CLS_fam"/>
</dbReference>
<dbReference type="PANTHER" id="PTHR10665">
    <property type="entry name" value="RECOMBINING BINDING PROTEIN SUPPRESSOR OF HAIRLESS"/>
    <property type="match status" value="1"/>
</dbReference>